<gene>
    <name evidence="2" type="ORF">PoB_000560900</name>
</gene>
<feature type="compositionally biased region" description="Pro residues" evidence="1">
    <location>
        <begin position="8"/>
        <end position="18"/>
    </location>
</feature>
<comment type="caution">
    <text evidence="2">The sequence shown here is derived from an EMBL/GenBank/DDBJ whole genome shotgun (WGS) entry which is preliminary data.</text>
</comment>
<dbReference type="Proteomes" id="UP000735302">
    <property type="component" value="Unassembled WGS sequence"/>
</dbReference>
<evidence type="ECO:0000313" key="2">
    <source>
        <dbReference type="EMBL" id="GFN79103.1"/>
    </source>
</evidence>
<name>A0AAV3YAL0_9GAST</name>
<proteinExistence type="predicted"/>
<evidence type="ECO:0000256" key="1">
    <source>
        <dbReference type="SAM" id="MobiDB-lite"/>
    </source>
</evidence>
<sequence length="84" mass="9593">MRNVESWPPRPESSPPPSQLARVAGVLSRYRRVERRAYVKVLCPDDLTGSHSLHSLRELQGNNRRASSRSYYTRIVVALKTSKT</sequence>
<reference evidence="2 3" key="1">
    <citation type="journal article" date="2021" name="Elife">
        <title>Chloroplast acquisition without the gene transfer in kleptoplastic sea slugs, Plakobranchus ocellatus.</title>
        <authorList>
            <person name="Maeda T."/>
            <person name="Takahashi S."/>
            <person name="Yoshida T."/>
            <person name="Shimamura S."/>
            <person name="Takaki Y."/>
            <person name="Nagai Y."/>
            <person name="Toyoda A."/>
            <person name="Suzuki Y."/>
            <person name="Arimoto A."/>
            <person name="Ishii H."/>
            <person name="Satoh N."/>
            <person name="Nishiyama T."/>
            <person name="Hasebe M."/>
            <person name="Maruyama T."/>
            <person name="Minagawa J."/>
            <person name="Obokata J."/>
            <person name="Shigenobu S."/>
        </authorList>
    </citation>
    <scope>NUCLEOTIDE SEQUENCE [LARGE SCALE GENOMIC DNA]</scope>
</reference>
<protein>
    <submittedName>
        <fullName evidence="2">Uncharacterized protein</fullName>
    </submittedName>
</protein>
<dbReference type="EMBL" id="BLXT01000641">
    <property type="protein sequence ID" value="GFN79103.1"/>
    <property type="molecule type" value="Genomic_DNA"/>
</dbReference>
<organism evidence="2 3">
    <name type="scientific">Plakobranchus ocellatus</name>
    <dbReference type="NCBI Taxonomy" id="259542"/>
    <lineage>
        <taxon>Eukaryota</taxon>
        <taxon>Metazoa</taxon>
        <taxon>Spiralia</taxon>
        <taxon>Lophotrochozoa</taxon>
        <taxon>Mollusca</taxon>
        <taxon>Gastropoda</taxon>
        <taxon>Heterobranchia</taxon>
        <taxon>Euthyneura</taxon>
        <taxon>Panpulmonata</taxon>
        <taxon>Sacoglossa</taxon>
        <taxon>Placobranchoidea</taxon>
        <taxon>Plakobranchidae</taxon>
        <taxon>Plakobranchus</taxon>
    </lineage>
</organism>
<feature type="region of interest" description="Disordered" evidence="1">
    <location>
        <begin position="1"/>
        <end position="22"/>
    </location>
</feature>
<evidence type="ECO:0000313" key="3">
    <source>
        <dbReference type="Proteomes" id="UP000735302"/>
    </source>
</evidence>
<accession>A0AAV3YAL0</accession>
<dbReference type="AlphaFoldDB" id="A0AAV3YAL0"/>
<keyword evidence="3" id="KW-1185">Reference proteome</keyword>